<evidence type="ECO:0000259" key="1">
    <source>
        <dbReference type="Pfam" id="PF12728"/>
    </source>
</evidence>
<comment type="caution">
    <text evidence="2">The sequence shown here is derived from an EMBL/GenBank/DDBJ whole genome shotgun (WGS) entry which is preliminary data.</text>
</comment>
<keyword evidence="3" id="KW-1185">Reference proteome</keyword>
<evidence type="ECO:0000313" key="2">
    <source>
        <dbReference type="EMBL" id="NHM01683.1"/>
    </source>
</evidence>
<reference evidence="2 3" key="1">
    <citation type="submission" date="2020-02" db="EMBL/GenBank/DDBJ databases">
        <authorList>
            <person name="Chen W.-M."/>
        </authorList>
    </citation>
    <scope>NUCLEOTIDE SEQUENCE [LARGE SCALE GENOMIC DNA]</scope>
    <source>
        <strain evidence="2 3">KDG-16</strain>
    </source>
</reference>
<name>A0ABX0I3A6_9FLAO</name>
<dbReference type="InterPro" id="IPR041657">
    <property type="entry name" value="HTH_17"/>
</dbReference>
<dbReference type="Pfam" id="PF12728">
    <property type="entry name" value="HTH_17"/>
    <property type="match status" value="1"/>
</dbReference>
<proteinExistence type="predicted"/>
<dbReference type="Proteomes" id="UP000800984">
    <property type="component" value="Unassembled WGS sequence"/>
</dbReference>
<protein>
    <submittedName>
        <fullName evidence="2">Helix-turn-helix domain-containing protein</fullName>
    </submittedName>
</protein>
<organism evidence="2 3">
    <name type="scientific">Flavobacterium difficile</name>
    <dbReference type="NCBI Taxonomy" id="2709659"/>
    <lineage>
        <taxon>Bacteria</taxon>
        <taxon>Pseudomonadati</taxon>
        <taxon>Bacteroidota</taxon>
        <taxon>Flavobacteriia</taxon>
        <taxon>Flavobacteriales</taxon>
        <taxon>Flavobacteriaceae</taxon>
        <taxon>Flavobacterium</taxon>
    </lineage>
</organism>
<dbReference type="EMBL" id="JAAJBT010000003">
    <property type="protein sequence ID" value="NHM01683.1"/>
    <property type="molecule type" value="Genomic_DNA"/>
</dbReference>
<accession>A0ABX0I3A6</accession>
<dbReference type="SUPFAM" id="SSF46955">
    <property type="entry name" value="Putative DNA-binding domain"/>
    <property type="match status" value="1"/>
</dbReference>
<feature type="domain" description="Helix-turn-helix" evidence="1">
    <location>
        <begin position="1"/>
        <end position="46"/>
    </location>
</feature>
<dbReference type="Gene3D" id="1.10.1660.10">
    <property type="match status" value="1"/>
</dbReference>
<sequence length="51" mass="5969">MTRKKVAELLKISLVTLNNHNRNGILKPTHKIGRRILYKKSDVLRLTQIVF</sequence>
<gene>
    <name evidence="2" type="ORF">G4D72_06120</name>
</gene>
<dbReference type="InterPro" id="IPR009061">
    <property type="entry name" value="DNA-bd_dom_put_sf"/>
</dbReference>
<evidence type="ECO:0000313" key="3">
    <source>
        <dbReference type="Proteomes" id="UP000800984"/>
    </source>
</evidence>